<dbReference type="EMBL" id="CP018221">
    <property type="protein sequence ID" value="API59453.1"/>
    <property type="molecule type" value="Genomic_DNA"/>
</dbReference>
<accession>A0A1L3ZUZ5</accession>
<dbReference type="InterPro" id="IPR050266">
    <property type="entry name" value="AB_hydrolase_sf"/>
</dbReference>
<dbReference type="AlphaFoldDB" id="A0A1L3ZUZ5"/>
<dbReference type="Proteomes" id="UP000182063">
    <property type="component" value="Chromosome"/>
</dbReference>
<organism evidence="2 3">
    <name type="scientific">Tardibacter chloracetimidivorans</name>
    <dbReference type="NCBI Taxonomy" id="1921510"/>
    <lineage>
        <taxon>Bacteria</taxon>
        <taxon>Pseudomonadati</taxon>
        <taxon>Pseudomonadota</taxon>
        <taxon>Alphaproteobacteria</taxon>
        <taxon>Sphingomonadales</taxon>
        <taxon>Sphingomonadaceae</taxon>
        <taxon>Tardibacter</taxon>
    </lineage>
</organism>
<feature type="domain" description="AB hydrolase-1" evidence="1">
    <location>
        <begin position="31"/>
        <end position="270"/>
    </location>
</feature>
<reference evidence="3" key="1">
    <citation type="submission" date="2016-11" db="EMBL/GenBank/DDBJ databases">
        <title>Complete Genome Sequence of alachlor-degrading Sphingomonas sp. strain JJ-A5.</title>
        <authorList>
            <person name="Lee H."/>
            <person name="Ka J.-O."/>
        </authorList>
    </citation>
    <scope>NUCLEOTIDE SEQUENCE [LARGE SCALE GENOMIC DNA]</scope>
    <source>
        <strain evidence="3">JJ-A5</strain>
    </source>
</reference>
<dbReference type="PANTHER" id="PTHR43798:SF33">
    <property type="entry name" value="HYDROLASE, PUTATIVE (AFU_ORTHOLOGUE AFUA_2G14860)-RELATED"/>
    <property type="match status" value="1"/>
</dbReference>
<dbReference type="Pfam" id="PF12697">
    <property type="entry name" value="Abhydrolase_6"/>
    <property type="match status" value="1"/>
</dbReference>
<dbReference type="KEGG" id="sphj:BSL82_09125"/>
<dbReference type="OrthoDB" id="9791366at2"/>
<dbReference type="InterPro" id="IPR000073">
    <property type="entry name" value="AB_hydrolase_1"/>
</dbReference>
<keyword evidence="2" id="KW-0378">Hydrolase</keyword>
<dbReference type="InterPro" id="IPR029058">
    <property type="entry name" value="AB_hydrolase_fold"/>
</dbReference>
<sequence>MAEYEDAYWWSKDGLRLHYRRYPGPEGKPPLLCLPGLTRNARDFEGLANRLAGRWPVIAVDLRGRGESAYAKDPMTYVPLTYLQDIILLIAELRLEKVVAVGTSLGGILTMLLAATDRERLAGAVLNDVGPVLDPAGLERIRTYVGRSQNWPTWLHAARALAELNATVYPDYELADWLAMAKRLCRLSSGGRIVFDYDMKIAEPFRLPGGEGGVDLWPALESLRHMPLLLIRGQLSDLLSADAARQMRERLPEMRYCEVPRTGHAPTLDEGPATEAIDALLADVDRA</sequence>
<evidence type="ECO:0000259" key="1">
    <source>
        <dbReference type="Pfam" id="PF12697"/>
    </source>
</evidence>
<dbReference type="STRING" id="1921510.BSL82_09125"/>
<evidence type="ECO:0000313" key="2">
    <source>
        <dbReference type="EMBL" id="API59453.1"/>
    </source>
</evidence>
<protein>
    <submittedName>
        <fullName evidence="2">Alpha/beta hydrolase</fullName>
    </submittedName>
</protein>
<dbReference type="SUPFAM" id="SSF53474">
    <property type="entry name" value="alpha/beta-Hydrolases"/>
    <property type="match status" value="1"/>
</dbReference>
<dbReference type="RefSeq" id="WP_072597017.1">
    <property type="nucleotide sequence ID" value="NZ_CP018221.1"/>
</dbReference>
<dbReference type="PANTHER" id="PTHR43798">
    <property type="entry name" value="MONOACYLGLYCEROL LIPASE"/>
    <property type="match status" value="1"/>
</dbReference>
<keyword evidence="3" id="KW-1185">Reference proteome</keyword>
<dbReference type="GO" id="GO:0016020">
    <property type="term" value="C:membrane"/>
    <property type="evidence" value="ECO:0007669"/>
    <property type="project" value="TreeGrafter"/>
</dbReference>
<dbReference type="Gene3D" id="3.40.50.1820">
    <property type="entry name" value="alpha/beta hydrolase"/>
    <property type="match status" value="1"/>
</dbReference>
<dbReference type="GO" id="GO:0016787">
    <property type="term" value="F:hydrolase activity"/>
    <property type="evidence" value="ECO:0007669"/>
    <property type="project" value="UniProtKB-KW"/>
</dbReference>
<evidence type="ECO:0000313" key="3">
    <source>
        <dbReference type="Proteomes" id="UP000182063"/>
    </source>
</evidence>
<proteinExistence type="predicted"/>
<name>A0A1L3ZUZ5_9SPHN</name>
<gene>
    <name evidence="2" type="ORF">BSL82_09125</name>
</gene>